<dbReference type="OrthoDB" id="10054666at2759"/>
<accession>A0A7R8UR09</accession>
<keyword evidence="2" id="KW-1185">Reference proteome</keyword>
<protein>
    <submittedName>
        <fullName evidence="1">Uncharacterized protein</fullName>
    </submittedName>
</protein>
<proteinExistence type="predicted"/>
<dbReference type="AlphaFoldDB" id="A0A7R8UR09"/>
<dbReference type="Proteomes" id="UP000594454">
    <property type="component" value="Chromosome 3"/>
</dbReference>
<dbReference type="InParanoid" id="A0A7R8UR09"/>
<gene>
    <name evidence="1" type="ORF">HERILL_LOCUS8250</name>
</gene>
<organism evidence="1 2">
    <name type="scientific">Hermetia illucens</name>
    <name type="common">Black soldier fly</name>
    <dbReference type="NCBI Taxonomy" id="343691"/>
    <lineage>
        <taxon>Eukaryota</taxon>
        <taxon>Metazoa</taxon>
        <taxon>Ecdysozoa</taxon>
        <taxon>Arthropoda</taxon>
        <taxon>Hexapoda</taxon>
        <taxon>Insecta</taxon>
        <taxon>Pterygota</taxon>
        <taxon>Neoptera</taxon>
        <taxon>Endopterygota</taxon>
        <taxon>Diptera</taxon>
        <taxon>Brachycera</taxon>
        <taxon>Stratiomyomorpha</taxon>
        <taxon>Stratiomyidae</taxon>
        <taxon>Hermetiinae</taxon>
        <taxon>Hermetia</taxon>
    </lineage>
</organism>
<evidence type="ECO:0000313" key="2">
    <source>
        <dbReference type="Proteomes" id="UP000594454"/>
    </source>
</evidence>
<sequence length="86" mass="9895">MKRVASRTLKYFYGPIEGTPFALALALPDKYGSHELVSHQEIRHSRSNVLLFVNVHDRRIVAVMLIYVSTYMQSTKESRATRLDIT</sequence>
<reference evidence="1 2" key="1">
    <citation type="submission" date="2020-11" db="EMBL/GenBank/DDBJ databases">
        <authorList>
            <person name="Wallbank WR R."/>
            <person name="Pardo Diaz C."/>
            <person name="Kozak K."/>
            <person name="Martin S."/>
            <person name="Jiggins C."/>
            <person name="Moest M."/>
            <person name="Warren A I."/>
            <person name="Generalovic N T."/>
            <person name="Byers J.R.P. K."/>
            <person name="Montejo-Kovacevich G."/>
            <person name="Yen C E."/>
        </authorList>
    </citation>
    <scope>NUCLEOTIDE SEQUENCE [LARGE SCALE GENOMIC DNA]</scope>
</reference>
<dbReference type="EMBL" id="LR899011">
    <property type="protein sequence ID" value="CAD7085404.1"/>
    <property type="molecule type" value="Genomic_DNA"/>
</dbReference>
<evidence type="ECO:0000313" key="1">
    <source>
        <dbReference type="EMBL" id="CAD7085404.1"/>
    </source>
</evidence>
<name>A0A7R8UR09_HERIL</name>